<dbReference type="Proteomes" id="UP001344906">
    <property type="component" value="Unassembled WGS sequence"/>
</dbReference>
<dbReference type="InterPro" id="IPR036648">
    <property type="entry name" value="CN_Hdrase_a/SCN_Hdrase_g_sf"/>
</dbReference>
<dbReference type="InterPro" id="IPR004232">
    <property type="entry name" value="CN_Hdrtase_a/SCN_Hdrlase_g"/>
</dbReference>
<accession>A0ABQ6G0N2</accession>
<dbReference type="RefSeq" id="WP_338257015.1">
    <property type="nucleotide sequence ID" value="NZ_BSRI01000002.1"/>
</dbReference>
<keyword evidence="5" id="KW-1185">Reference proteome</keyword>
<name>A0ABQ6G0N2_9CHLR</name>
<dbReference type="Gene3D" id="3.90.330.10">
    <property type="entry name" value="Nitrile hydratase alpha /Thiocyanate hydrolase gamma"/>
    <property type="match status" value="1"/>
</dbReference>
<evidence type="ECO:0000259" key="3">
    <source>
        <dbReference type="Pfam" id="PF02979"/>
    </source>
</evidence>
<dbReference type="InterPro" id="IPR022513">
    <property type="entry name" value="TOMM_pelo"/>
</dbReference>
<keyword evidence="1" id="KW-0479">Metal-binding</keyword>
<comment type="caution">
    <text evidence="4">The sequence shown here is derived from an EMBL/GenBank/DDBJ whole genome shotgun (WGS) entry which is preliminary data.</text>
</comment>
<evidence type="ECO:0000256" key="1">
    <source>
        <dbReference type="ARBA" id="ARBA00022723"/>
    </source>
</evidence>
<evidence type="ECO:0000313" key="5">
    <source>
        <dbReference type="Proteomes" id="UP001344906"/>
    </source>
</evidence>
<sequence length="115" mass="12473">MSQHDQADQRIVDKVMRDPAFRQRLLSDPKRALKEAFDIDVPAGANIHVHEASPSEIHMIIPAAQQRSSRDLSDAELASAVGGMRSSDPDRNSKCCTCGMSTAQSFTSVQKGCGC</sequence>
<proteinExistence type="predicted"/>
<feature type="domain" description="Nitrile hydratase alpha/Thiocyanate hydrolase gamma" evidence="3">
    <location>
        <begin position="17"/>
        <end position="81"/>
    </location>
</feature>
<dbReference type="SUPFAM" id="SSF56209">
    <property type="entry name" value="Nitrile hydratase alpha chain"/>
    <property type="match status" value="1"/>
</dbReference>
<gene>
    <name evidence="4" type="ORF">KDH_68780</name>
</gene>
<evidence type="ECO:0000256" key="2">
    <source>
        <dbReference type="SAM" id="MobiDB-lite"/>
    </source>
</evidence>
<evidence type="ECO:0000313" key="4">
    <source>
        <dbReference type="EMBL" id="GLV60055.1"/>
    </source>
</evidence>
<organism evidence="4 5">
    <name type="scientific">Dictyobacter halimunensis</name>
    <dbReference type="NCBI Taxonomy" id="3026934"/>
    <lineage>
        <taxon>Bacteria</taxon>
        <taxon>Bacillati</taxon>
        <taxon>Chloroflexota</taxon>
        <taxon>Ktedonobacteria</taxon>
        <taxon>Ktedonobacterales</taxon>
        <taxon>Dictyobacteraceae</taxon>
        <taxon>Dictyobacter</taxon>
    </lineage>
</organism>
<reference evidence="4 5" key="1">
    <citation type="submission" date="2023-02" db="EMBL/GenBank/DDBJ databases">
        <title>Dictyobacter halimunensis sp. nov., a new member of the class Ktedonobacteria from forest soil in a geothermal area.</title>
        <authorList>
            <person name="Rachmania M.K."/>
            <person name="Ningsih F."/>
            <person name="Sakai Y."/>
            <person name="Yabe S."/>
            <person name="Yokota A."/>
            <person name="Sjamsuridzal W."/>
        </authorList>
    </citation>
    <scope>NUCLEOTIDE SEQUENCE [LARGE SCALE GENOMIC DNA]</scope>
    <source>
        <strain evidence="4 5">S3.2.2.5</strain>
    </source>
</reference>
<dbReference type="NCBIfam" id="TIGR03793">
    <property type="entry name" value="leader_NHLP"/>
    <property type="match status" value="1"/>
</dbReference>
<dbReference type="Pfam" id="PF02979">
    <property type="entry name" value="NHase_alpha"/>
    <property type="match status" value="1"/>
</dbReference>
<protein>
    <recommendedName>
        <fullName evidence="3">Nitrile hydratase alpha/Thiocyanate hydrolase gamma domain-containing protein</fullName>
    </recommendedName>
</protein>
<feature type="region of interest" description="Disordered" evidence="2">
    <location>
        <begin position="67"/>
        <end position="92"/>
    </location>
</feature>
<dbReference type="EMBL" id="BSRI01000002">
    <property type="protein sequence ID" value="GLV60055.1"/>
    <property type="molecule type" value="Genomic_DNA"/>
</dbReference>